<evidence type="ECO:0000313" key="7">
    <source>
        <dbReference type="EMBL" id="RVU32367.1"/>
    </source>
</evidence>
<evidence type="ECO:0000256" key="4">
    <source>
        <dbReference type="ARBA" id="ARBA00023136"/>
    </source>
</evidence>
<feature type="transmembrane region" description="Helical" evidence="5">
    <location>
        <begin position="33"/>
        <end position="51"/>
    </location>
</feature>
<feature type="domain" description="EamA" evidence="6">
    <location>
        <begin position="8"/>
        <end position="130"/>
    </location>
</feature>
<dbReference type="InterPro" id="IPR050638">
    <property type="entry name" value="AA-Vitamin_Transporters"/>
</dbReference>
<dbReference type="SUPFAM" id="SSF103481">
    <property type="entry name" value="Multidrug resistance efflux transporter EmrE"/>
    <property type="match status" value="2"/>
</dbReference>
<feature type="transmembrane region" description="Helical" evidence="5">
    <location>
        <begin position="58"/>
        <end position="82"/>
    </location>
</feature>
<dbReference type="PANTHER" id="PTHR32322">
    <property type="entry name" value="INNER MEMBRANE TRANSPORTER"/>
    <property type="match status" value="1"/>
</dbReference>
<dbReference type="InterPro" id="IPR037185">
    <property type="entry name" value="EmrE-like"/>
</dbReference>
<dbReference type="Proteomes" id="UP000282818">
    <property type="component" value="Unassembled WGS sequence"/>
</dbReference>
<accession>A0A437QCU9</accession>
<dbReference type="RefSeq" id="WP_127692536.1">
    <property type="nucleotide sequence ID" value="NZ_SACQ01000001.1"/>
</dbReference>
<keyword evidence="2 5" id="KW-0812">Transmembrane</keyword>
<feature type="transmembrane region" description="Helical" evidence="5">
    <location>
        <begin position="115"/>
        <end position="132"/>
    </location>
</feature>
<feature type="transmembrane region" description="Helical" evidence="5">
    <location>
        <begin position="267"/>
        <end position="287"/>
    </location>
</feature>
<evidence type="ECO:0000256" key="2">
    <source>
        <dbReference type="ARBA" id="ARBA00022692"/>
    </source>
</evidence>
<evidence type="ECO:0000259" key="6">
    <source>
        <dbReference type="Pfam" id="PF00892"/>
    </source>
</evidence>
<sequence length="296" mass="31689">MSQKDWGLALLVVLAWGVNFVVIRWGLDQLPPLLLGALRFSLVALPAVFFVKRPKLPLRWLISYAMTISFGQFALLFSAMYVGMPAGLASLVLQAQMFFTILFAGLFLNEAWRAHHLLSMLIAACGLGLLASQSGDTAMTVTGLALTLSAAACWGAGNIINRRISQRYSVPLLSLVVWSALIPPLPFLAMSWMLEGPTLIASSILDSGLQAWGSLLYLAAIATLFGYSAWGGLLTRYPAAQVAPLTLLVPVIGLFSAWIILGETLNFIQGAGILLILAGLIIGVFGARLTRAKAST</sequence>
<dbReference type="PANTHER" id="PTHR32322:SF9">
    <property type="entry name" value="AMINO-ACID METABOLITE EFFLUX PUMP-RELATED"/>
    <property type="match status" value="1"/>
</dbReference>
<comment type="caution">
    <text evidence="7">The sequence shown here is derived from an EMBL/GenBank/DDBJ whole genome shotgun (WGS) entry which is preliminary data.</text>
</comment>
<gene>
    <name evidence="7" type="ORF">EOE65_01570</name>
</gene>
<keyword evidence="4 5" id="KW-0472">Membrane</keyword>
<dbReference type="GO" id="GO:0016020">
    <property type="term" value="C:membrane"/>
    <property type="evidence" value="ECO:0007669"/>
    <property type="project" value="UniProtKB-SubCell"/>
</dbReference>
<evidence type="ECO:0000256" key="1">
    <source>
        <dbReference type="ARBA" id="ARBA00004141"/>
    </source>
</evidence>
<proteinExistence type="predicted"/>
<name>A0A437QCU9_9GAMM</name>
<feature type="transmembrane region" description="Helical" evidence="5">
    <location>
        <begin position="242"/>
        <end position="261"/>
    </location>
</feature>
<keyword evidence="3 5" id="KW-1133">Transmembrane helix</keyword>
<feature type="transmembrane region" description="Helical" evidence="5">
    <location>
        <begin position="172"/>
        <end position="194"/>
    </location>
</feature>
<evidence type="ECO:0000256" key="3">
    <source>
        <dbReference type="ARBA" id="ARBA00022989"/>
    </source>
</evidence>
<reference evidence="7 8" key="1">
    <citation type="submission" date="2019-01" db="EMBL/GenBank/DDBJ databases">
        <authorList>
            <person name="Chen W.-M."/>
        </authorList>
    </citation>
    <scope>NUCLEOTIDE SEQUENCE [LARGE SCALE GENOMIC DNA]</scope>
    <source>
        <strain evidence="7 8">HPM-16</strain>
    </source>
</reference>
<dbReference type="Pfam" id="PF00892">
    <property type="entry name" value="EamA"/>
    <property type="match status" value="2"/>
</dbReference>
<comment type="subcellular location">
    <subcellularLocation>
        <location evidence="1">Membrane</location>
        <topology evidence="1">Multi-pass membrane protein</topology>
    </subcellularLocation>
</comment>
<dbReference type="AlphaFoldDB" id="A0A437QCU9"/>
<dbReference type="EMBL" id="SACQ01000001">
    <property type="protein sequence ID" value="RVU32367.1"/>
    <property type="molecule type" value="Genomic_DNA"/>
</dbReference>
<keyword evidence="8" id="KW-1185">Reference proteome</keyword>
<organism evidence="7 8">
    <name type="scientific">Neptunomonas marina</name>
    <dbReference type="NCBI Taxonomy" id="1815562"/>
    <lineage>
        <taxon>Bacteria</taxon>
        <taxon>Pseudomonadati</taxon>
        <taxon>Pseudomonadota</taxon>
        <taxon>Gammaproteobacteria</taxon>
        <taxon>Oceanospirillales</taxon>
        <taxon>Oceanospirillaceae</taxon>
        <taxon>Neptunomonas</taxon>
    </lineage>
</organism>
<dbReference type="InterPro" id="IPR000620">
    <property type="entry name" value="EamA_dom"/>
</dbReference>
<feature type="transmembrane region" description="Helical" evidence="5">
    <location>
        <begin position="138"/>
        <end position="160"/>
    </location>
</feature>
<evidence type="ECO:0000256" key="5">
    <source>
        <dbReference type="SAM" id="Phobius"/>
    </source>
</evidence>
<feature type="transmembrane region" description="Helical" evidence="5">
    <location>
        <begin position="88"/>
        <end position="108"/>
    </location>
</feature>
<feature type="transmembrane region" description="Helical" evidence="5">
    <location>
        <begin position="214"/>
        <end position="235"/>
    </location>
</feature>
<evidence type="ECO:0000313" key="8">
    <source>
        <dbReference type="Proteomes" id="UP000282818"/>
    </source>
</evidence>
<feature type="transmembrane region" description="Helical" evidence="5">
    <location>
        <begin position="7"/>
        <end position="27"/>
    </location>
</feature>
<feature type="domain" description="EamA" evidence="6">
    <location>
        <begin position="142"/>
        <end position="282"/>
    </location>
</feature>
<protein>
    <submittedName>
        <fullName evidence="7">O-acetylserine/cysteine exporter</fullName>
    </submittedName>
</protein>